<protein>
    <submittedName>
        <fullName evidence="2">Uncharacterized protein</fullName>
    </submittedName>
</protein>
<keyword evidence="1" id="KW-0472">Membrane</keyword>
<comment type="caution">
    <text evidence="2">The sequence shown here is derived from an EMBL/GenBank/DDBJ whole genome shotgun (WGS) entry which is preliminary data.</text>
</comment>
<keyword evidence="1" id="KW-0812">Transmembrane</keyword>
<gene>
    <name evidence="2" type="ORF">MENT_LOCUS46867</name>
</gene>
<organism evidence="2 3">
    <name type="scientific">Meloidogyne enterolobii</name>
    <name type="common">Root-knot nematode worm</name>
    <name type="synonym">Meloidogyne mayaguensis</name>
    <dbReference type="NCBI Taxonomy" id="390850"/>
    <lineage>
        <taxon>Eukaryota</taxon>
        <taxon>Metazoa</taxon>
        <taxon>Ecdysozoa</taxon>
        <taxon>Nematoda</taxon>
        <taxon>Chromadorea</taxon>
        <taxon>Rhabditida</taxon>
        <taxon>Tylenchina</taxon>
        <taxon>Tylenchomorpha</taxon>
        <taxon>Tylenchoidea</taxon>
        <taxon>Meloidogynidae</taxon>
        <taxon>Meloidogyninae</taxon>
        <taxon>Meloidogyne</taxon>
    </lineage>
</organism>
<evidence type="ECO:0000256" key="1">
    <source>
        <dbReference type="SAM" id="Phobius"/>
    </source>
</evidence>
<dbReference type="AlphaFoldDB" id="A0A6V7X3S0"/>
<sequence>MTFRIFNCRINSLKIILVYLFKGYLFKGYLLVSSRKHLSFVKEVKSKIKMN</sequence>
<keyword evidence="1" id="KW-1133">Transmembrane helix</keyword>
<name>A0A6V7X3S0_MELEN</name>
<evidence type="ECO:0000313" key="2">
    <source>
        <dbReference type="EMBL" id="CAD2193889.1"/>
    </source>
</evidence>
<dbReference type="Proteomes" id="UP000580250">
    <property type="component" value="Unassembled WGS sequence"/>
</dbReference>
<feature type="transmembrane region" description="Helical" evidence="1">
    <location>
        <begin position="12"/>
        <end position="32"/>
    </location>
</feature>
<proteinExistence type="predicted"/>
<dbReference type="EMBL" id="CAJEWN010001065">
    <property type="protein sequence ID" value="CAD2193889.1"/>
    <property type="molecule type" value="Genomic_DNA"/>
</dbReference>
<accession>A0A6V7X3S0</accession>
<reference evidence="2 3" key="1">
    <citation type="submission" date="2020-08" db="EMBL/GenBank/DDBJ databases">
        <authorList>
            <person name="Koutsovoulos G."/>
            <person name="Danchin GJ E."/>
        </authorList>
    </citation>
    <scope>NUCLEOTIDE SEQUENCE [LARGE SCALE GENOMIC DNA]</scope>
</reference>
<evidence type="ECO:0000313" key="3">
    <source>
        <dbReference type="Proteomes" id="UP000580250"/>
    </source>
</evidence>